<accession>A0AAY5EMT8</accession>
<evidence type="ECO:0000313" key="5">
    <source>
        <dbReference type="Proteomes" id="UP000314983"/>
    </source>
</evidence>
<organism evidence="4 5">
    <name type="scientific">Electrophorus electricus</name>
    <name type="common">Electric eel</name>
    <name type="synonym">Gymnotus electricus</name>
    <dbReference type="NCBI Taxonomy" id="8005"/>
    <lineage>
        <taxon>Eukaryota</taxon>
        <taxon>Metazoa</taxon>
        <taxon>Chordata</taxon>
        <taxon>Craniata</taxon>
        <taxon>Vertebrata</taxon>
        <taxon>Euteleostomi</taxon>
        <taxon>Actinopterygii</taxon>
        <taxon>Neopterygii</taxon>
        <taxon>Teleostei</taxon>
        <taxon>Ostariophysi</taxon>
        <taxon>Gymnotiformes</taxon>
        <taxon>Gymnotoidei</taxon>
        <taxon>Gymnotidae</taxon>
        <taxon>Electrophorus</taxon>
    </lineage>
</organism>
<gene>
    <name evidence="4" type="primary">LOC113569298</name>
</gene>
<dbReference type="PANTHER" id="PTHR12241">
    <property type="entry name" value="TUBULIN POLYGLUTAMYLASE"/>
    <property type="match status" value="1"/>
</dbReference>
<keyword evidence="3" id="KW-0067">ATP-binding</keyword>
<keyword evidence="1" id="KW-0436">Ligase</keyword>
<dbReference type="Pfam" id="PF03133">
    <property type="entry name" value="TTL"/>
    <property type="match status" value="2"/>
</dbReference>
<dbReference type="GO" id="GO:0005524">
    <property type="term" value="F:ATP binding"/>
    <property type="evidence" value="ECO:0007669"/>
    <property type="project" value="UniProtKB-KW"/>
</dbReference>
<dbReference type="GO" id="GO:0036064">
    <property type="term" value="C:ciliary basal body"/>
    <property type="evidence" value="ECO:0007669"/>
    <property type="project" value="TreeGrafter"/>
</dbReference>
<name>A0AAY5EMT8_ELEEL</name>
<dbReference type="AlphaFoldDB" id="A0AAY5EMT8"/>
<dbReference type="Ensembl" id="ENSEEET00000064045.1">
    <property type="protein sequence ID" value="ENSEEEP00000057899.1"/>
    <property type="gene ID" value="ENSEEEG00000028965.1"/>
</dbReference>
<reference evidence="4 5" key="1">
    <citation type="submission" date="2020-05" db="EMBL/GenBank/DDBJ databases">
        <title>Electrophorus electricus (electric eel) genome, fEleEle1, primary haplotype.</title>
        <authorList>
            <person name="Myers G."/>
            <person name="Meyer A."/>
            <person name="Fedrigo O."/>
            <person name="Formenti G."/>
            <person name="Rhie A."/>
            <person name="Tracey A."/>
            <person name="Sims Y."/>
            <person name="Jarvis E.D."/>
        </authorList>
    </citation>
    <scope>NUCLEOTIDE SEQUENCE [LARGE SCALE GENOMIC DNA]</scope>
</reference>
<reference evidence="4" key="2">
    <citation type="submission" date="2025-08" db="UniProtKB">
        <authorList>
            <consortium name="Ensembl"/>
        </authorList>
    </citation>
    <scope>IDENTIFICATION</scope>
</reference>
<dbReference type="InterPro" id="IPR004344">
    <property type="entry name" value="TTL/TTLL_fam"/>
</dbReference>
<evidence type="ECO:0000313" key="4">
    <source>
        <dbReference type="Ensembl" id="ENSEEEP00000057899.1"/>
    </source>
</evidence>
<dbReference type="GeneTree" id="ENSGT00940000162752"/>
<keyword evidence="2" id="KW-0547">Nucleotide-binding</keyword>
<proteinExistence type="predicted"/>
<evidence type="ECO:0008006" key="6">
    <source>
        <dbReference type="Google" id="ProtNLM"/>
    </source>
</evidence>
<dbReference type="GO" id="GO:0070740">
    <property type="term" value="F:tubulin-glutamic acid ligase activity"/>
    <property type="evidence" value="ECO:0007669"/>
    <property type="project" value="TreeGrafter"/>
</dbReference>
<dbReference type="GO" id="GO:0000226">
    <property type="term" value="P:microtubule cytoskeleton organization"/>
    <property type="evidence" value="ECO:0007669"/>
    <property type="project" value="TreeGrafter"/>
</dbReference>
<protein>
    <recommendedName>
        <fullName evidence="6">Tubulin tyrosine ligase-like family, member 2</fullName>
    </recommendedName>
</protein>
<evidence type="ECO:0000256" key="3">
    <source>
        <dbReference type="ARBA" id="ARBA00022840"/>
    </source>
</evidence>
<dbReference type="GO" id="GO:0015631">
    <property type="term" value="F:tubulin binding"/>
    <property type="evidence" value="ECO:0007669"/>
    <property type="project" value="TreeGrafter"/>
</dbReference>
<evidence type="ECO:0000256" key="2">
    <source>
        <dbReference type="ARBA" id="ARBA00022741"/>
    </source>
</evidence>
<dbReference type="PANTHER" id="PTHR12241:SF118">
    <property type="entry name" value="TUBULIN POLYGLUTAMYLASE TTLL2-RELATED"/>
    <property type="match status" value="1"/>
</dbReference>
<reference evidence="4" key="3">
    <citation type="submission" date="2025-09" db="UniProtKB">
        <authorList>
            <consortium name="Ensembl"/>
        </authorList>
    </citation>
    <scope>IDENTIFICATION</scope>
</reference>
<keyword evidence="5" id="KW-1185">Reference proteome</keyword>
<dbReference type="PROSITE" id="PS51221">
    <property type="entry name" value="TTL"/>
    <property type="match status" value="1"/>
</dbReference>
<evidence type="ECO:0000256" key="1">
    <source>
        <dbReference type="ARBA" id="ARBA00022598"/>
    </source>
</evidence>
<dbReference type="Proteomes" id="UP000314983">
    <property type="component" value="Chromosome 3"/>
</dbReference>
<dbReference type="SUPFAM" id="SSF56059">
    <property type="entry name" value="Glutathione synthetase ATP-binding domain-like"/>
    <property type="match status" value="1"/>
</dbReference>
<dbReference type="Gene3D" id="3.30.470.20">
    <property type="entry name" value="ATP-grasp fold, B domain"/>
    <property type="match status" value="2"/>
</dbReference>
<sequence length="384" mass="44340">MATGPCTTESLVFRLHESTPEVVWEVLLERSWAVYDPLEWDEENWNLYWRMSGFRKRLSHLPKTTCSSSMDWLARSLRRMRGTYGARLYGFSPMAFILLNDYTRFLEEYTKILEEYTKLGADGKDSFIFDNIKNLTYDSPVIVQKYISNPLLISGNKFDLRIYVSVKSFCPLTIYMYQEGLFGPFYTTDKEQVGQGCTWTMSKFCSFLHSQGINEILLWQKINNIVTLTLLTITPLIPSSPNCLELFGFDILIDSHYKPWLLEVSHSPALSMDCPAHIMVKKSLINDFIDLMNYTMIPSIRSPSQRTHNKNVPSLHVGDFILTFPFNCITQIASQGILDGKTCKVREVRKLTSQLRLSRTRNENSKKDRNRGAATIKNKFASLF</sequence>